<evidence type="ECO:0000256" key="11">
    <source>
        <dbReference type="ARBA" id="ARBA00023128"/>
    </source>
</evidence>
<dbReference type="InterPro" id="IPR050058">
    <property type="entry name" value="Ala-tRNA_ligase"/>
</dbReference>
<evidence type="ECO:0000313" key="19">
    <source>
        <dbReference type="EMBL" id="CRK12342.1"/>
    </source>
</evidence>
<evidence type="ECO:0000256" key="6">
    <source>
        <dbReference type="ARBA" id="ARBA00022741"/>
    </source>
</evidence>
<keyword evidence="20" id="KW-1185">Reference proteome</keyword>
<organism evidence="19 20">
    <name type="scientific">Verticillium longisporum</name>
    <name type="common">Verticillium dahliae var. longisporum</name>
    <dbReference type="NCBI Taxonomy" id="100787"/>
    <lineage>
        <taxon>Eukaryota</taxon>
        <taxon>Fungi</taxon>
        <taxon>Dikarya</taxon>
        <taxon>Ascomycota</taxon>
        <taxon>Pezizomycotina</taxon>
        <taxon>Sordariomycetes</taxon>
        <taxon>Hypocreomycetidae</taxon>
        <taxon>Glomerellales</taxon>
        <taxon>Plectosphaerellaceae</taxon>
        <taxon>Verticillium</taxon>
    </lineage>
</organism>
<comment type="function">
    <text evidence="14 15">Catalyzes the attachment of alanine to tRNA(Ala) in a two-step reaction: alanine is first activated by ATP to form Ala-AMP and then transferred to the acceptor end of tRNA(Ala). Also edits incorrectly charged tRNA(Ala) via its editing domain.</text>
</comment>
<dbReference type="EMBL" id="CVQH01003669">
    <property type="protein sequence ID" value="CRK12342.1"/>
    <property type="molecule type" value="Genomic_DNA"/>
</dbReference>
<dbReference type="InterPro" id="IPR023033">
    <property type="entry name" value="Ala_tRNA_ligase_euk/bac"/>
</dbReference>
<proteinExistence type="inferred from homology"/>
<keyword evidence="2 15" id="KW-0963">Cytoplasm</keyword>
<keyword evidence="10 15" id="KW-0648">Protein biosynthesis</keyword>
<evidence type="ECO:0000256" key="5">
    <source>
        <dbReference type="ARBA" id="ARBA00022723"/>
    </source>
</evidence>
<feature type="compositionally biased region" description="Basic and acidic residues" evidence="17">
    <location>
        <begin position="51"/>
        <end position="61"/>
    </location>
</feature>
<dbReference type="Gene3D" id="3.30.980.10">
    <property type="entry name" value="Threonyl-trna Synthetase, Chain A, domain 2"/>
    <property type="match status" value="1"/>
</dbReference>
<name>A0A0G4KRJ4_VERLO</name>
<dbReference type="SMART" id="SM00863">
    <property type="entry name" value="tRNA_SAD"/>
    <property type="match status" value="1"/>
</dbReference>
<evidence type="ECO:0000256" key="13">
    <source>
        <dbReference type="ARBA" id="ARBA00048300"/>
    </source>
</evidence>
<comment type="subcellular location">
    <subcellularLocation>
        <location evidence="15">Mitochondrion</location>
    </subcellularLocation>
    <subcellularLocation>
        <location evidence="15">Cytoplasm</location>
    </subcellularLocation>
</comment>
<feature type="binding site" evidence="15">
    <location>
        <position position="824"/>
    </location>
    <ligand>
        <name>Zn(2+)</name>
        <dbReference type="ChEBI" id="CHEBI:29105"/>
    </ligand>
</feature>
<keyword evidence="3 15" id="KW-0820">tRNA-binding</keyword>
<evidence type="ECO:0000256" key="2">
    <source>
        <dbReference type="ARBA" id="ARBA00022490"/>
    </source>
</evidence>
<dbReference type="InterPro" id="IPR018164">
    <property type="entry name" value="Ala-tRNA-synth_IIc_N"/>
</dbReference>
<evidence type="ECO:0000256" key="10">
    <source>
        <dbReference type="ARBA" id="ARBA00022917"/>
    </source>
</evidence>
<dbReference type="GO" id="GO:0002161">
    <property type="term" value="F:aminoacyl-tRNA deacylase activity"/>
    <property type="evidence" value="ECO:0007669"/>
    <property type="project" value="TreeGrafter"/>
</dbReference>
<evidence type="ECO:0000313" key="20">
    <source>
        <dbReference type="Proteomes" id="UP000044602"/>
    </source>
</evidence>
<dbReference type="GO" id="GO:0004813">
    <property type="term" value="F:alanine-tRNA ligase activity"/>
    <property type="evidence" value="ECO:0007669"/>
    <property type="project" value="UniProtKB-UniRule"/>
</dbReference>
<feature type="region of interest" description="Disordered" evidence="17">
    <location>
        <begin position="1019"/>
        <end position="1044"/>
    </location>
</feature>
<dbReference type="EC" id="6.1.1.7" evidence="15"/>
<evidence type="ECO:0000259" key="18">
    <source>
        <dbReference type="PROSITE" id="PS50860"/>
    </source>
</evidence>
<dbReference type="GO" id="GO:0005524">
    <property type="term" value="F:ATP binding"/>
    <property type="evidence" value="ECO:0007669"/>
    <property type="project" value="UniProtKB-UniRule"/>
</dbReference>
<dbReference type="FunFam" id="2.40.30.130:FF:000004">
    <property type="entry name" value="Alanine--tRNA ligase"/>
    <property type="match status" value="1"/>
</dbReference>
<comment type="domain">
    <text evidence="15">Consists of three domains; the N-terminal catalytic domain, the editing domain and the C-terminal C-Ala domain. The editing domain removes incorrectly charged amino acids, while the C-Ala domain, along with tRNA(Ala), serves as a bridge to cooperatively bring together the editing and aminoacylation centers thus stimulating deacylation of misacylated tRNAs.</text>
</comment>
<dbReference type="Gene3D" id="3.30.930.10">
    <property type="entry name" value="Bira Bifunctional Protein, Domain 2"/>
    <property type="match status" value="1"/>
</dbReference>
<feature type="binding site" evidence="15">
    <location>
        <position position="701"/>
    </location>
    <ligand>
        <name>Zn(2+)</name>
        <dbReference type="ChEBI" id="CHEBI:29105"/>
    </ligand>
</feature>
<dbReference type="Proteomes" id="UP000044602">
    <property type="component" value="Unassembled WGS sequence"/>
</dbReference>
<dbReference type="GO" id="GO:0005739">
    <property type="term" value="C:mitochondrion"/>
    <property type="evidence" value="ECO:0007669"/>
    <property type="project" value="UniProtKB-SubCell"/>
</dbReference>
<evidence type="ECO:0000256" key="4">
    <source>
        <dbReference type="ARBA" id="ARBA00022598"/>
    </source>
</evidence>
<keyword evidence="9 15" id="KW-0694">RNA-binding</keyword>
<reference evidence="19 20" key="1">
    <citation type="submission" date="2015-05" db="EMBL/GenBank/DDBJ databases">
        <authorList>
            <person name="Wang D.B."/>
            <person name="Wang M."/>
        </authorList>
    </citation>
    <scope>NUCLEOTIDE SEQUENCE [LARGE SCALE GENOMIC DNA]</scope>
    <source>
        <strain evidence="19">VL1</strain>
    </source>
</reference>
<dbReference type="InterPro" id="IPR018162">
    <property type="entry name" value="Ala-tRNA-ligase_IIc_anticod-bd"/>
</dbReference>
<dbReference type="FunFam" id="3.10.310.40:FF:000003">
    <property type="entry name" value="Alanine--tRNA ligase"/>
    <property type="match status" value="1"/>
</dbReference>
<dbReference type="FunFam" id="3.30.930.10:FF:000011">
    <property type="entry name" value="Alanine--tRNA ligase, cytoplasmic"/>
    <property type="match status" value="1"/>
</dbReference>
<evidence type="ECO:0000256" key="17">
    <source>
        <dbReference type="SAM" id="MobiDB-lite"/>
    </source>
</evidence>
<dbReference type="GO" id="GO:0000049">
    <property type="term" value="F:tRNA binding"/>
    <property type="evidence" value="ECO:0007669"/>
    <property type="project" value="UniProtKB-KW"/>
</dbReference>
<dbReference type="InterPro" id="IPR003156">
    <property type="entry name" value="DHHA1_dom"/>
</dbReference>
<dbReference type="SUPFAM" id="SSF50447">
    <property type="entry name" value="Translation proteins"/>
    <property type="match status" value="1"/>
</dbReference>
<feature type="binding site" evidence="15">
    <location>
        <position position="820"/>
    </location>
    <ligand>
        <name>Zn(2+)</name>
        <dbReference type="ChEBI" id="CHEBI:29105"/>
    </ligand>
</feature>
<sequence length="1057" mass="118369">MKAKFLRYRPQPTPVPVPRRDPSKAPSRSFTPHHDSRRPVNFTTTSPATHSDTRVPGDCHKTNRIIATRQLSSHIRQLHSSSSRARAASNYPTIAMAEEQKWPAAKVRETFIKFFEERGHTVVPSSSVVPHNDPTLLFTNAGMNQFKSIFLGTIAQSDPMYGLKRATDTQKGMSSCTTVPNRTTELTVWYVGHDSYHHSFFEMLGNWSFGDYFKKDAIKYSWEFMTETLGLEKDRLYVTYFEGDPAQGLEPDLESKELWKSVGVPESHILPGSKADNWWSMGDTGPCGPCSELHYDKIGGRDAAHLVNKDDPMVVELWNNVWMAYDRRADQSLTPLPAQHVDTGMGFERLVAALQDVSSNYATDIWSPYFKKIQEVTGTRPYTDKYGAEDPETIDTAYRACADHIRMLGFAIADGAVPNNEGRGYVVRRVLRRGARYARKYLNAEIGTFFSRVLPTLIDEMGQQFPELVKKQDDIKEILDEEEEAFAKTLDRGEAQFQKFAGAAEKKGLKKLSGAEVWKLYDTYGFPVDLTQLMAEERGLQIDDEEVKVAQEKAREASKSVKSAIETFPKLDVHGIAELEQQHKIARTNDADKYVKGDSKGKVQLIFDGKGFVKSTKDIAENTPISVILDKTNFYAEAGGQVADTGRLVIDESVEFKVLDVQGYGGYILHHGYIESGTLSSGDEVICEYDELRRSPIRNNHTGTHILNHSLREVLGEDVNQKGSLVDDGKLRFDFSHKKGVEIPELKKIEELSNEYIRKNQKVYAEDVELEKAREIETLRAVFGETYPNPVRVVSVGVPVKDLLENPKKPEWRNISVEFCGGTHVEQTGHIKDLVIVEESGIAKGIRRIIAYTGDAAHQVQREATELSRQLDIVEALPYSPEKEKEVKKVQQALSKATISTLTKDELKKKLDKMVKAITDEQKKRQKAEAKTALDTVQKYFTENPDAKAYVGQLPISANTKALTETIKHYSTKDKERSVYLFGGGKEENAVVHGVYVGTHLASKGVTAEAWASTVSEVVGGKSGGKEPTRQGQGTKPEATDDGVKAATKWLEEKLKL</sequence>
<dbReference type="InterPro" id="IPR018163">
    <property type="entry name" value="Thr/Ala-tRNA-synth_IIc_edit"/>
</dbReference>
<evidence type="ECO:0000256" key="14">
    <source>
        <dbReference type="ARBA" id="ARBA00055137"/>
    </source>
</evidence>
<dbReference type="InterPro" id="IPR045864">
    <property type="entry name" value="aa-tRNA-synth_II/BPL/LPL"/>
</dbReference>
<dbReference type="PANTHER" id="PTHR11777">
    <property type="entry name" value="ALANYL-TRNA SYNTHETASE"/>
    <property type="match status" value="1"/>
</dbReference>
<evidence type="ECO:0000256" key="1">
    <source>
        <dbReference type="ARBA" id="ARBA00008429"/>
    </source>
</evidence>
<protein>
    <recommendedName>
        <fullName evidence="15">Alanine--tRNA ligase</fullName>
        <ecNumber evidence="15">6.1.1.7</ecNumber>
    </recommendedName>
    <alternativeName>
        <fullName evidence="15">Alanyl-tRNA synthetase</fullName>
        <shortName evidence="15">AlaRS</shortName>
    </alternativeName>
</protein>
<accession>A0A0G4KRJ4</accession>
<dbReference type="Pfam" id="PF02272">
    <property type="entry name" value="DHHA1"/>
    <property type="match status" value="1"/>
</dbReference>
<dbReference type="PROSITE" id="PS50860">
    <property type="entry name" value="AA_TRNA_LIGASE_II_ALA"/>
    <property type="match status" value="1"/>
</dbReference>
<dbReference type="GO" id="GO:0070143">
    <property type="term" value="P:mitochondrial alanyl-tRNA aminoacylation"/>
    <property type="evidence" value="ECO:0007669"/>
    <property type="project" value="UniProtKB-UniRule"/>
</dbReference>
<comment type="catalytic activity">
    <reaction evidence="13 15">
        <text>tRNA(Ala) + L-alanine + ATP = L-alanyl-tRNA(Ala) + AMP + diphosphate</text>
        <dbReference type="Rhea" id="RHEA:12540"/>
        <dbReference type="Rhea" id="RHEA-COMP:9657"/>
        <dbReference type="Rhea" id="RHEA-COMP:9923"/>
        <dbReference type="ChEBI" id="CHEBI:30616"/>
        <dbReference type="ChEBI" id="CHEBI:33019"/>
        <dbReference type="ChEBI" id="CHEBI:57972"/>
        <dbReference type="ChEBI" id="CHEBI:78442"/>
        <dbReference type="ChEBI" id="CHEBI:78497"/>
        <dbReference type="ChEBI" id="CHEBI:456215"/>
        <dbReference type="EC" id="6.1.1.7"/>
    </reaction>
</comment>
<keyword evidence="5 15" id="KW-0479">Metal-binding</keyword>
<keyword evidence="11 15" id="KW-0496">Mitochondrion</keyword>
<dbReference type="InterPro" id="IPR009000">
    <property type="entry name" value="Transl_B-barrel_sf"/>
</dbReference>
<comment type="similarity">
    <text evidence="1">Belongs to the class-II aminoacyl-tRNA synthetase family. Alax-L subfamily.</text>
</comment>
<dbReference type="PRINTS" id="PR00980">
    <property type="entry name" value="TRNASYNTHALA"/>
</dbReference>
<dbReference type="SUPFAM" id="SSF101353">
    <property type="entry name" value="Putative anticodon-binding domain of alanyl-tRNA synthetase (AlaRS)"/>
    <property type="match status" value="1"/>
</dbReference>
<dbReference type="GO" id="GO:0008270">
    <property type="term" value="F:zinc ion binding"/>
    <property type="evidence" value="ECO:0007669"/>
    <property type="project" value="UniProtKB-UniRule"/>
</dbReference>
<evidence type="ECO:0000256" key="15">
    <source>
        <dbReference type="HAMAP-Rule" id="MF_03133"/>
    </source>
</evidence>
<keyword evidence="8 15" id="KW-0067">ATP-binding</keyword>
<dbReference type="InterPro" id="IPR012947">
    <property type="entry name" value="tRNA_SAD"/>
</dbReference>
<dbReference type="STRING" id="100787.A0A0G4KRJ4"/>
<dbReference type="InterPro" id="IPR002318">
    <property type="entry name" value="Ala-tRNA-lgiase_IIc"/>
</dbReference>
<keyword evidence="4 15" id="KW-0436">Ligase</keyword>
<comment type="cofactor">
    <cofactor evidence="15">
        <name>Zn(2+)</name>
        <dbReference type="ChEBI" id="CHEBI:29105"/>
    </cofactor>
    <text evidence="15">Binds 1 zinc ion per subunit.</text>
</comment>
<feature type="domain" description="Alanyl-transfer RNA synthetases family profile" evidence="18">
    <location>
        <begin position="102"/>
        <end position="863"/>
    </location>
</feature>
<dbReference type="InterPro" id="IPR018165">
    <property type="entry name" value="Ala-tRNA-synth_IIc_core"/>
</dbReference>
<dbReference type="InterPro" id="IPR059090">
    <property type="entry name" value="ALA1_helical"/>
</dbReference>
<evidence type="ECO:0000256" key="7">
    <source>
        <dbReference type="ARBA" id="ARBA00022833"/>
    </source>
</evidence>
<feature type="binding site" evidence="15">
    <location>
        <position position="705"/>
    </location>
    <ligand>
        <name>Zn(2+)</name>
        <dbReference type="ChEBI" id="CHEBI:29105"/>
    </ligand>
</feature>
<evidence type="ECO:0000256" key="12">
    <source>
        <dbReference type="ARBA" id="ARBA00023146"/>
    </source>
</evidence>
<keyword evidence="6 15" id="KW-0547">Nucleotide-binding</keyword>
<evidence type="ECO:0000256" key="3">
    <source>
        <dbReference type="ARBA" id="ARBA00022555"/>
    </source>
</evidence>
<keyword evidence="7 15" id="KW-0862">Zinc</keyword>
<dbReference type="Pfam" id="PF26023">
    <property type="entry name" value="ALA1"/>
    <property type="match status" value="1"/>
</dbReference>
<dbReference type="Gene3D" id="2.40.30.130">
    <property type="match status" value="1"/>
</dbReference>
<dbReference type="FunFam" id="3.30.980.10:FF:000004">
    <property type="entry name" value="Alanine--tRNA ligase, cytoplasmic"/>
    <property type="match status" value="1"/>
</dbReference>
<feature type="region of interest" description="Disordered" evidence="17">
    <location>
        <begin position="1"/>
        <end position="61"/>
    </location>
</feature>
<dbReference type="HAMAP" id="MF_00036_B">
    <property type="entry name" value="Ala_tRNA_synth_B"/>
    <property type="match status" value="1"/>
</dbReference>
<feature type="coiled-coil region" evidence="16">
    <location>
        <begin position="904"/>
        <end position="931"/>
    </location>
</feature>
<dbReference type="Pfam" id="PF01411">
    <property type="entry name" value="tRNA-synt_2c"/>
    <property type="match status" value="1"/>
</dbReference>
<dbReference type="SUPFAM" id="SSF55681">
    <property type="entry name" value="Class II aaRS and biotin synthetases"/>
    <property type="match status" value="1"/>
</dbReference>
<evidence type="ECO:0000256" key="8">
    <source>
        <dbReference type="ARBA" id="ARBA00022840"/>
    </source>
</evidence>
<dbReference type="Pfam" id="PF07973">
    <property type="entry name" value="tRNA_SAD"/>
    <property type="match status" value="1"/>
</dbReference>
<gene>
    <name evidence="15" type="primary">ALA1</name>
    <name evidence="19" type="ORF">BN1708_010438</name>
</gene>
<feature type="compositionally biased region" description="Polar residues" evidence="17">
    <location>
        <begin position="41"/>
        <end position="50"/>
    </location>
</feature>
<dbReference type="Gene3D" id="3.10.310.40">
    <property type="match status" value="1"/>
</dbReference>
<keyword evidence="16" id="KW-0175">Coiled coil</keyword>
<dbReference type="CDD" id="cd00673">
    <property type="entry name" value="AlaRS_core"/>
    <property type="match status" value="1"/>
</dbReference>
<dbReference type="SUPFAM" id="SSF55186">
    <property type="entry name" value="ThrRS/AlaRS common domain"/>
    <property type="match status" value="1"/>
</dbReference>
<comment type="subunit">
    <text evidence="15">Monomer.</text>
</comment>
<evidence type="ECO:0000256" key="16">
    <source>
        <dbReference type="SAM" id="Coils"/>
    </source>
</evidence>
<evidence type="ECO:0000256" key="9">
    <source>
        <dbReference type="ARBA" id="ARBA00022884"/>
    </source>
</evidence>
<dbReference type="PANTHER" id="PTHR11777:SF9">
    <property type="entry name" value="ALANINE--TRNA LIGASE, CYTOPLASMIC"/>
    <property type="match status" value="1"/>
</dbReference>
<keyword evidence="12 15" id="KW-0030">Aminoacyl-tRNA synthetase</keyword>
<dbReference type="AlphaFoldDB" id="A0A0G4KRJ4"/>
<dbReference type="NCBIfam" id="TIGR00344">
    <property type="entry name" value="alaS"/>
    <property type="match status" value="1"/>
</dbReference>